<protein>
    <submittedName>
        <fullName evidence="2">Uncharacterized protein</fullName>
    </submittedName>
</protein>
<reference evidence="2" key="1">
    <citation type="submission" date="2023-06" db="EMBL/GenBank/DDBJ databases">
        <authorList>
            <person name="Noh H."/>
        </authorList>
    </citation>
    <scope>NUCLEOTIDE SEQUENCE</scope>
    <source>
        <strain evidence="2">DUCC20226</strain>
    </source>
</reference>
<feature type="compositionally biased region" description="Basic and acidic residues" evidence="1">
    <location>
        <begin position="150"/>
        <end position="160"/>
    </location>
</feature>
<comment type="caution">
    <text evidence="2">The sequence shown here is derived from an EMBL/GenBank/DDBJ whole genome shotgun (WGS) entry which is preliminary data.</text>
</comment>
<dbReference type="AlphaFoldDB" id="A0AAD9SC08"/>
<proteinExistence type="predicted"/>
<gene>
    <name evidence="2" type="ORF">N8I77_007441</name>
</gene>
<feature type="region of interest" description="Disordered" evidence="1">
    <location>
        <begin position="144"/>
        <end position="176"/>
    </location>
</feature>
<name>A0AAD9SC08_PHOAM</name>
<evidence type="ECO:0000256" key="1">
    <source>
        <dbReference type="SAM" id="MobiDB-lite"/>
    </source>
</evidence>
<feature type="compositionally biased region" description="Basic and acidic residues" evidence="1">
    <location>
        <begin position="35"/>
        <end position="60"/>
    </location>
</feature>
<feature type="compositionally biased region" description="Polar residues" evidence="1">
    <location>
        <begin position="1"/>
        <end position="12"/>
    </location>
</feature>
<feature type="region of interest" description="Disordered" evidence="1">
    <location>
        <begin position="1"/>
        <end position="95"/>
    </location>
</feature>
<dbReference type="EMBL" id="JAUJFL010000004">
    <property type="protein sequence ID" value="KAK2604517.1"/>
    <property type="molecule type" value="Genomic_DNA"/>
</dbReference>
<keyword evidence="3" id="KW-1185">Reference proteome</keyword>
<sequence length="176" mass="19026">MDETSGPSTPSLTHHEAPRAIEAATLIDLHPNNHVRLEPAESTDRREAEPSEQKVDHDEQSSIALTQIHNQGPPTAFHGLEHATEGEPIDSLSTLPDVMQDGFSSVAFDNLSSDYQHGSELLWTTGSDIYGYGVPLSLEGFESLLEPGSSEDHGAPRTDEAAATEDWETFDFSASG</sequence>
<dbReference type="Proteomes" id="UP001265746">
    <property type="component" value="Unassembled WGS sequence"/>
</dbReference>
<evidence type="ECO:0000313" key="3">
    <source>
        <dbReference type="Proteomes" id="UP001265746"/>
    </source>
</evidence>
<organism evidence="2 3">
    <name type="scientific">Phomopsis amygdali</name>
    <name type="common">Fusicoccum amygdali</name>
    <dbReference type="NCBI Taxonomy" id="1214568"/>
    <lineage>
        <taxon>Eukaryota</taxon>
        <taxon>Fungi</taxon>
        <taxon>Dikarya</taxon>
        <taxon>Ascomycota</taxon>
        <taxon>Pezizomycotina</taxon>
        <taxon>Sordariomycetes</taxon>
        <taxon>Sordariomycetidae</taxon>
        <taxon>Diaporthales</taxon>
        <taxon>Diaporthaceae</taxon>
        <taxon>Diaporthe</taxon>
    </lineage>
</organism>
<accession>A0AAD9SC08</accession>
<feature type="compositionally biased region" description="Polar residues" evidence="1">
    <location>
        <begin position="61"/>
        <end position="73"/>
    </location>
</feature>
<evidence type="ECO:0000313" key="2">
    <source>
        <dbReference type="EMBL" id="KAK2604517.1"/>
    </source>
</evidence>